<reference evidence="1" key="1">
    <citation type="submission" date="2021-06" db="EMBL/GenBank/DDBJ databases">
        <authorList>
            <person name="Kallberg Y."/>
            <person name="Tangrot J."/>
            <person name="Rosling A."/>
        </authorList>
    </citation>
    <scope>NUCLEOTIDE SEQUENCE</scope>
    <source>
        <strain evidence="1">87-6 pot B 2015</strain>
    </source>
</reference>
<evidence type="ECO:0000313" key="2">
    <source>
        <dbReference type="Proteomes" id="UP000789375"/>
    </source>
</evidence>
<evidence type="ECO:0000313" key="1">
    <source>
        <dbReference type="EMBL" id="CAG8735501.1"/>
    </source>
</evidence>
<dbReference type="Proteomes" id="UP000789375">
    <property type="component" value="Unassembled WGS sequence"/>
</dbReference>
<proteinExistence type="predicted"/>
<sequence>MDERPTIQQVVETLKSMISSPNSTIVDSKEEVTIIPSPVEPSQQPSLDSNEISLSKIYNLIHNLDQFDINVFNDYYLMEGNLPDTTNLSSKTSPSNGLNEALISNSKINNKMVEELVESFINTTNEGKSRDQRRSILEAYLTDHD</sequence>
<organism evidence="1 2">
    <name type="scientific">Funneliformis mosseae</name>
    <name type="common">Endomycorrhizal fungus</name>
    <name type="synonym">Glomus mosseae</name>
    <dbReference type="NCBI Taxonomy" id="27381"/>
    <lineage>
        <taxon>Eukaryota</taxon>
        <taxon>Fungi</taxon>
        <taxon>Fungi incertae sedis</taxon>
        <taxon>Mucoromycota</taxon>
        <taxon>Glomeromycotina</taxon>
        <taxon>Glomeromycetes</taxon>
        <taxon>Glomerales</taxon>
        <taxon>Glomeraceae</taxon>
        <taxon>Funneliformis</taxon>
    </lineage>
</organism>
<dbReference type="AlphaFoldDB" id="A0A9N9IH96"/>
<protein>
    <submittedName>
        <fullName evidence="1">918_t:CDS:1</fullName>
    </submittedName>
</protein>
<gene>
    <name evidence="1" type="ORF">FMOSSE_LOCUS15864</name>
</gene>
<name>A0A9N9IH96_FUNMO</name>
<accession>A0A9N9IH96</accession>
<keyword evidence="2" id="KW-1185">Reference proteome</keyword>
<feature type="non-terminal residue" evidence="1">
    <location>
        <position position="145"/>
    </location>
</feature>
<dbReference type="EMBL" id="CAJVPP010018448">
    <property type="protein sequence ID" value="CAG8735501.1"/>
    <property type="molecule type" value="Genomic_DNA"/>
</dbReference>
<comment type="caution">
    <text evidence="1">The sequence shown here is derived from an EMBL/GenBank/DDBJ whole genome shotgun (WGS) entry which is preliminary data.</text>
</comment>